<dbReference type="EMBL" id="CP001618">
    <property type="protein sequence ID" value="ACQ79520.1"/>
    <property type="molecule type" value="Genomic_DNA"/>
</dbReference>
<reference evidence="2 3" key="1">
    <citation type="journal article" date="2009" name="Stand. Genomic Sci.">
        <title>Complete genome sequence of Beutenbergia cavernae type strain (HKI 0122).</title>
        <authorList>
            <person name="Land M."/>
            <person name="Pukall R."/>
            <person name="Abt B."/>
            <person name="Goker M."/>
            <person name="Rohde M."/>
            <person name="Glavina Del Rio T."/>
            <person name="Tice H."/>
            <person name="Copeland A."/>
            <person name="Cheng J.F."/>
            <person name="Lucas S."/>
            <person name="Chen F."/>
            <person name="Nolan M."/>
            <person name="Bruce D."/>
            <person name="Goodwin L."/>
            <person name="Pitluck S."/>
            <person name="Ivanova N."/>
            <person name="Mavromatis K."/>
            <person name="Ovchinnikova G."/>
            <person name="Pati A."/>
            <person name="Chen A."/>
            <person name="Palaniappan K."/>
            <person name="Hauser L."/>
            <person name="Chang Y.J."/>
            <person name="Jefferies C.C."/>
            <person name="Saunders E."/>
            <person name="Brettin T."/>
            <person name="Detter J.C."/>
            <person name="Han C."/>
            <person name="Chain P."/>
            <person name="Bristow J."/>
            <person name="Eisen J.A."/>
            <person name="Markowitz V."/>
            <person name="Hugenholtz P."/>
            <person name="Kyrpides N.C."/>
            <person name="Klenk H.P."/>
            <person name="Lapidus A."/>
        </authorList>
    </citation>
    <scope>NUCLEOTIDE SEQUENCE [LARGE SCALE GENOMIC DNA]</scope>
    <source>
        <strain evidence="3">ATCC BAA-8 / DSM 12333 / NBRC 16432</strain>
    </source>
</reference>
<dbReference type="Proteomes" id="UP000007962">
    <property type="component" value="Chromosome"/>
</dbReference>
<dbReference type="AlphaFoldDB" id="C5C1Q2"/>
<dbReference type="InterPro" id="IPR054206">
    <property type="entry name" value="DUF6912"/>
</dbReference>
<accession>C5C1Q2</accession>
<sequence>MRVYLPASARDLAAPDGPPVGTSAHAVTPALRAALPDEDTEGLELAALLAAADASIALVAERGDVPRRVVVAADVPDAEVSGEAPQDALPSAVVVHALPWNDVVSIHVDDADAREDVAAAAAGDDDAFERAAERDLLWFDVVERGDLAAELSG</sequence>
<protein>
    <submittedName>
        <fullName evidence="2">Uncharacterized protein</fullName>
    </submittedName>
</protein>
<evidence type="ECO:0000313" key="3">
    <source>
        <dbReference type="Proteomes" id="UP000007962"/>
    </source>
</evidence>
<dbReference type="STRING" id="471853.Bcav_1260"/>
<keyword evidence="3" id="KW-1185">Reference proteome</keyword>
<evidence type="ECO:0000256" key="1">
    <source>
        <dbReference type="SAM" id="MobiDB-lite"/>
    </source>
</evidence>
<proteinExistence type="predicted"/>
<name>C5C1Q2_BEUC1</name>
<dbReference type="OrthoDB" id="3253180at2"/>
<feature type="region of interest" description="Disordered" evidence="1">
    <location>
        <begin position="1"/>
        <end position="24"/>
    </location>
</feature>
<dbReference type="Pfam" id="PF21853">
    <property type="entry name" value="DUF6912"/>
    <property type="match status" value="1"/>
</dbReference>
<gene>
    <name evidence="2" type="ordered locus">Bcav_1260</name>
</gene>
<dbReference type="KEGG" id="bcv:Bcav_1260"/>
<evidence type="ECO:0000313" key="2">
    <source>
        <dbReference type="EMBL" id="ACQ79520.1"/>
    </source>
</evidence>
<dbReference type="HOGENOM" id="CLU_108513_1_0_11"/>
<dbReference type="RefSeq" id="WP_015881760.1">
    <property type="nucleotide sequence ID" value="NC_012669.1"/>
</dbReference>
<organism evidence="2 3">
    <name type="scientific">Beutenbergia cavernae (strain ATCC BAA-8 / DSM 12333 / CCUG 43141 / JCM 11478 / NBRC 16432 / NCIMB 13614 / HKI 0122)</name>
    <dbReference type="NCBI Taxonomy" id="471853"/>
    <lineage>
        <taxon>Bacteria</taxon>
        <taxon>Bacillati</taxon>
        <taxon>Actinomycetota</taxon>
        <taxon>Actinomycetes</taxon>
        <taxon>Micrococcales</taxon>
        <taxon>Beutenbergiaceae</taxon>
        <taxon>Beutenbergia</taxon>
    </lineage>
</organism>
<dbReference type="eggNOG" id="ENOG5033JPI">
    <property type="taxonomic scope" value="Bacteria"/>
</dbReference>